<protein>
    <submittedName>
        <fullName evidence="2">Uncharacterized protein</fullName>
    </submittedName>
</protein>
<dbReference type="InterPro" id="IPR027396">
    <property type="entry name" value="DsrEFH-like"/>
</dbReference>
<dbReference type="PANTHER" id="PTHR37691:SF1">
    <property type="entry name" value="BLR3518 PROTEIN"/>
    <property type="match status" value="1"/>
</dbReference>
<dbReference type="RefSeq" id="WP_076460255.1">
    <property type="nucleotide sequence ID" value="NZ_FTMN01000001.1"/>
</dbReference>
<name>A0A1N6NG88_9GAMM</name>
<dbReference type="PANTHER" id="PTHR37691">
    <property type="entry name" value="BLR3518 PROTEIN"/>
    <property type="match status" value="1"/>
</dbReference>
<feature type="signal peptide" evidence="1">
    <location>
        <begin position="1"/>
        <end position="20"/>
    </location>
</feature>
<organism evidence="2 3">
    <name type="scientific">Marinobacterium stanieri</name>
    <dbReference type="NCBI Taxonomy" id="49186"/>
    <lineage>
        <taxon>Bacteria</taxon>
        <taxon>Pseudomonadati</taxon>
        <taxon>Pseudomonadota</taxon>
        <taxon>Gammaproteobacteria</taxon>
        <taxon>Oceanospirillales</taxon>
        <taxon>Oceanospirillaceae</taxon>
        <taxon>Marinobacterium</taxon>
    </lineage>
</organism>
<dbReference type="Gene3D" id="3.40.1260.10">
    <property type="entry name" value="DsrEFH-like"/>
    <property type="match status" value="1"/>
</dbReference>
<sequence length="143" mass="16053">MLKPLFMVWALFIFALPTYADTEYPAQKVVYHINYGDTSRVSATFTNISNHIQAVGEDNIDLRAVIHGQAIEYFMDAKADSDKQIALDTLRLSGVRFIICGNTLDGYNISRSDLYDVEASDVVQAGLPEIVRLQQQGFSYVRP</sequence>
<accession>A0A1N6NG88</accession>
<gene>
    <name evidence="2" type="ORF">SAMN05421647_101300</name>
</gene>
<evidence type="ECO:0000256" key="1">
    <source>
        <dbReference type="SAM" id="SignalP"/>
    </source>
</evidence>
<reference evidence="2 3" key="1">
    <citation type="submission" date="2017-01" db="EMBL/GenBank/DDBJ databases">
        <authorList>
            <person name="Mah S.A."/>
            <person name="Swanson W.J."/>
            <person name="Moy G.W."/>
            <person name="Vacquier V.D."/>
        </authorList>
    </citation>
    <scope>NUCLEOTIDE SEQUENCE [LARGE SCALE GENOMIC DNA]</scope>
    <source>
        <strain evidence="2 3">DSM 7027</strain>
    </source>
</reference>
<dbReference type="AlphaFoldDB" id="A0A1N6NG88"/>
<feature type="chain" id="PRO_5013111283" evidence="1">
    <location>
        <begin position="21"/>
        <end position="143"/>
    </location>
</feature>
<keyword evidence="3" id="KW-1185">Reference proteome</keyword>
<dbReference type="STRING" id="49186.SAMN05421647_101300"/>
<dbReference type="Pfam" id="PF02635">
    <property type="entry name" value="DsrE"/>
    <property type="match status" value="1"/>
</dbReference>
<dbReference type="InterPro" id="IPR003787">
    <property type="entry name" value="Sulphur_relay_DsrE/F-like"/>
</dbReference>
<keyword evidence="1" id="KW-0732">Signal</keyword>
<evidence type="ECO:0000313" key="2">
    <source>
        <dbReference type="EMBL" id="SIP91084.1"/>
    </source>
</evidence>
<dbReference type="eggNOG" id="COG1416">
    <property type="taxonomic scope" value="Bacteria"/>
</dbReference>
<evidence type="ECO:0000313" key="3">
    <source>
        <dbReference type="Proteomes" id="UP000186895"/>
    </source>
</evidence>
<dbReference type="EMBL" id="FTMN01000001">
    <property type="protein sequence ID" value="SIP91084.1"/>
    <property type="molecule type" value="Genomic_DNA"/>
</dbReference>
<dbReference type="Proteomes" id="UP000186895">
    <property type="component" value="Unassembled WGS sequence"/>
</dbReference>
<dbReference type="SUPFAM" id="SSF75169">
    <property type="entry name" value="DsrEFH-like"/>
    <property type="match status" value="1"/>
</dbReference>
<proteinExistence type="predicted"/>